<dbReference type="EMBL" id="GBXM01053733">
    <property type="protein sequence ID" value="JAH54844.1"/>
    <property type="molecule type" value="Transcribed_RNA"/>
</dbReference>
<protein>
    <submittedName>
        <fullName evidence="1">Uncharacterized protein</fullName>
    </submittedName>
</protein>
<dbReference type="AlphaFoldDB" id="A0A0E9TME9"/>
<proteinExistence type="predicted"/>
<reference evidence="1" key="2">
    <citation type="journal article" date="2015" name="Fish Shellfish Immunol.">
        <title>Early steps in the European eel (Anguilla anguilla)-Vibrio vulnificus interaction in the gills: Role of the RtxA13 toxin.</title>
        <authorList>
            <person name="Callol A."/>
            <person name="Pajuelo D."/>
            <person name="Ebbesson L."/>
            <person name="Teles M."/>
            <person name="MacKenzie S."/>
            <person name="Amaro C."/>
        </authorList>
    </citation>
    <scope>NUCLEOTIDE SEQUENCE</scope>
</reference>
<reference evidence="1" key="1">
    <citation type="submission" date="2014-11" db="EMBL/GenBank/DDBJ databases">
        <authorList>
            <person name="Amaro Gonzalez C."/>
        </authorList>
    </citation>
    <scope>NUCLEOTIDE SEQUENCE</scope>
</reference>
<sequence>MLCSSILYVLMCSPFPTQLSPLISPLA</sequence>
<evidence type="ECO:0000313" key="1">
    <source>
        <dbReference type="EMBL" id="JAH54844.1"/>
    </source>
</evidence>
<organism evidence="1">
    <name type="scientific">Anguilla anguilla</name>
    <name type="common">European freshwater eel</name>
    <name type="synonym">Muraena anguilla</name>
    <dbReference type="NCBI Taxonomy" id="7936"/>
    <lineage>
        <taxon>Eukaryota</taxon>
        <taxon>Metazoa</taxon>
        <taxon>Chordata</taxon>
        <taxon>Craniata</taxon>
        <taxon>Vertebrata</taxon>
        <taxon>Euteleostomi</taxon>
        <taxon>Actinopterygii</taxon>
        <taxon>Neopterygii</taxon>
        <taxon>Teleostei</taxon>
        <taxon>Anguilliformes</taxon>
        <taxon>Anguillidae</taxon>
        <taxon>Anguilla</taxon>
    </lineage>
</organism>
<name>A0A0E9TME9_ANGAN</name>
<accession>A0A0E9TME9</accession>